<keyword evidence="16" id="KW-0865">Zymogen</keyword>
<keyword evidence="6" id="KW-0964">Secreted</keyword>
<evidence type="ECO:0000256" key="13">
    <source>
        <dbReference type="ARBA" id="ARBA00022833"/>
    </source>
</evidence>
<protein>
    <recommendedName>
        <fullName evidence="5">Carboxypeptidase Q</fullName>
    </recommendedName>
    <alternativeName>
        <fullName evidence="20">Plasma glutamate carboxypeptidase</fullName>
    </alternativeName>
</protein>
<evidence type="ECO:0000313" key="25">
    <source>
        <dbReference type="Proteomes" id="UP001179361"/>
    </source>
</evidence>
<keyword evidence="12" id="KW-0256">Endoplasmic reticulum</keyword>
<evidence type="ECO:0000256" key="6">
    <source>
        <dbReference type="ARBA" id="ARBA00022525"/>
    </source>
</evidence>
<evidence type="ECO:0000256" key="15">
    <source>
        <dbReference type="ARBA" id="ARBA00023049"/>
    </source>
</evidence>
<evidence type="ECO:0000256" key="8">
    <source>
        <dbReference type="ARBA" id="ARBA00022670"/>
    </source>
</evidence>
<evidence type="ECO:0000256" key="11">
    <source>
        <dbReference type="ARBA" id="ARBA00022801"/>
    </source>
</evidence>
<keyword evidence="8" id="KW-0645">Protease</keyword>
<organism evidence="24 25">
    <name type="scientific">Massilia phyllostachyos</name>
    <dbReference type="NCBI Taxonomy" id="2898585"/>
    <lineage>
        <taxon>Bacteria</taxon>
        <taxon>Pseudomonadati</taxon>
        <taxon>Pseudomonadota</taxon>
        <taxon>Betaproteobacteria</taxon>
        <taxon>Burkholderiales</taxon>
        <taxon>Oxalobacteraceae</taxon>
        <taxon>Telluria group</taxon>
        <taxon>Massilia</taxon>
    </lineage>
</organism>
<evidence type="ECO:0000256" key="19">
    <source>
        <dbReference type="ARBA" id="ARBA00025833"/>
    </source>
</evidence>
<keyword evidence="18" id="KW-0458">Lysosome</keyword>
<comment type="subunit">
    <text evidence="19">Homodimer. The monomeric form is inactive while the homodimer is active.</text>
</comment>
<evidence type="ECO:0000259" key="23">
    <source>
        <dbReference type="Pfam" id="PF04389"/>
    </source>
</evidence>
<accession>A0ABS8Q5B2</accession>
<comment type="subcellular location">
    <subcellularLocation>
        <location evidence="1">Endoplasmic reticulum</location>
    </subcellularLocation>
    <subcellularLocation>
        <location evidence="3">Golgi apparatus</location>
    </subcellularLocation>
    <subcellularLocation>
        <location evidence="2">Lysosome</location>
    </subcellularLocation>
    <subcellularLocation>
        <location evidence="4">Secreted</location>
    </subcellularLocation>
</comment>
<evidence type="ECO:0000256" key="5">
    <source>
        <dbReference type="ARBA" id="ARBA00014116"/>
    </source>
</evidence>
<feature type="domain" description="Peptidase M28" evidence="23">
    <location>
        <begin position="563"/>
        <end position="760"/>
    </location>
</feature>
<keyword evidence="11" id="KW-0378">Hydrolase</keyword>
<dbReference type="Gene3D" id="3.40.630.10">
    <property type="entry name" value="Zn peptidases"/>
    <property type="match status" value="1"/>
</dbReference>
<sequence>MPSTRPLAAVCLALFAAGAAGAQVPAASTLAGQWRFETAVGASTSNGVTTDEMGQGIFTITRSGKGLAGTISWLDERGHVTSARQVEGRLTGAGAVFTHGGKRVTSGRNGRDIVADVTIRWTLQAQGDRLVGQRLVETDEDEPKPVTGVRVAARDLRPLAALLPAPAAAPSNEPAGEAGRGPSTPEERARVLRIAQEAQQRPREAMQRDGAWLKAWVEAIPDLSIDYGSTAYTWLKGAAHPEARDALRFQYTASAMAFQIRHPESAQQQAAIDDAAMDGVLHAYATLLRRQAAPASPALDRALAARDKGQLAAFLAGLSGRDPLPASFSGMDASGAADPAVRRMLALGQSEPRAMEWLDILSNRFGGRMTGSDAYTHAAAWTRSQLRQWGIEAELEEAGQVALGFNRGPWTARMVAPVEQLLRIATPAYTAGTRGVQHGLAVIGPATLDEAQARAAQFRDKWVLIGGLSSGSGRDGEYRHQPRAIMRALEQAGALGTIQAGEEPLSSGAAAPTSWDALPNLPDIKLAESQYADIRRRVAASEAVTLEFDIRNWFYPGPVAYHNVMARIPGAEKPEEIVLLGAHLDSFDGAAGAADNGANVATMLEAMRLLAAAGIKPRRTIMLAAFAAEENGLTGSSAFARQHAVRLPGVVMMLNRDGRPGAISGMTIPSAWNSVFARVEQDLRGVHPAFAFEAGIDDTPRERAAGRTGSDDIVFAAHGIPTPRFSVLTDFDYGQVHHTVADTYDKVLPFRSAQQYSAMAIAAIAWEVANAPEAIARAGYYRSAAP</sequence>
<evidence type="ECO:0000256" key="16">
    <source>
        <dbReference type="ARBA" id="ARBA00023145"/>
    </source>
</evidence>
<keyword evidence="25" id="KW-1185">Reference proteome</keyword>
<gene>
    <name evidence="24" type="ORF">LQ564_11480</name>
</gene>
<evidence type="ECO:0000313" key="24">
    <source>
        <dbReference type="EMBL" id="MCD2516928.1"/>
    </source>
</evidence>
<dbReference type="Proteomes" id="UP001179361">
    <property type="component" value="Unassembled WGS sequence"/>
</dbReference>
<evidence type="ECO:0000256" key="20">
    <source>
        <dbReference type="ARBA" id="ARBA00033328"/>
    </source>
</evidence>
<keyword evidence="7" id="KW-0121">Carboxypeptidase</keyword>
<evidence type="ECO:0000256" key="3">
    <source>
        <dbReference type="ARBA" id="ARBA00004555"/>
    </source>
</evidence>
<dbReference type="Pfam" id="PF04389">
    <property type="entry name" value="Peptidase_M28"/>
    <property type="match status" value="1"/>
</dbReference>
<dbReference type="InterPro" id="IPR039866">
    <property type="entry name" value="CPQ"/>
</dbReference>
<evidence type="ECO:0000256" key="2">
    <source>
        <dbReference type="ARBA" id="ARBA00004371"/>
    </source>
</evidence>
<dbReference type="InterPro" id="IPR007484">
    <property type="entry name" value="Peptidase_M28"/>
</dbReference>
<keyword evidence="15" id="KW-0482">Metalloprotease</keyword>
<proteinExistence type="predicted"/>
<keyword evidence="10 22" id="KW-0732">Signal</keyword>
<evidence type="ECO:0000256" key="9">
    <source>
        <dbReference type="ARBA" id="ARBA00022723"/>
    </source>
</evidence>
<comment type="caution">
    <text evidence="24">The sequence shown here is derived from an EMBL/GenBank/DDBJ whole genome shotgun (WGS) entry which is preliminary data.</text>
</comment>
<keyword evidence="17" id="KW-0325">Glycoprotein</keyword>
<dbReference type="PANTHER" id="PTHR12053:SF3">
    <property type="entry name" value="CARBOXYPEPTIDASE Q"/>
    <property type="match status" value="1"/>
</dbReference>
<feature type="region of interest" description="Disordered" evidence="21">
    <location>
        <begin position="164"/>
        <end position="187"/>
    </location>
</feature>
<evidence type="ECO:0000256" key="21">
    <source>
        <dbReference type="SAM" id="MobiDB-lite"/>
    </source>
</evidence>
<dbReference type="RefSeq" id="WP_231058250.1">
    <property type="nucleotide sequence ID" value="NZ_JAJNOC010000003.1"/>
</dbReference>
<keyword evidence="14" id="KW-0333">Golgi apparatus</keyword>
<name>A0ABS8Q5B2_9BURK</name>
<dbReference type="Gene3D" id="3.50.30.30">
    <property type="match status" value="1"/>
</dbReference>
<feature type="signal peptide" evidence="22">
    <location>
        <begin position="1"/>
        <end position="22"/>
    </location>
</feature>
<feature type="chain" id="PRO_5046583722" description="Carboxypeptidase Q" evidence="22">
    <location>
        <begin position="23"/>
        <end position="786"/>
    </location>
</feature>
<dbReference type="EMBL" id="JAJNOC010000003">
    <property type="protein sequence ID" value="MCD2516928.1"/>
    <property type="molecule type" value="Genomic_DNA"/>
</dbReference>
<evidence type="ECO:0000256" key="17">
    <source>
        <dbReference type="ARBA" id="ARBA00023180"/>
    </source>
</evidence>
<keyword evidence="13" id="KW-0862">Zinc</keyword>
<evidence type="ECO:0000256" key="14">
    <source>
        <dbReference type="ARBA" id="ARBA00023034"/>
    </source>
</evidence>
<evidence type="ECO:0000256" key="7">
    <source>
        <dbReference type="ARBA" id="ARBA00022645"/>
    </source>
</evidence>
<evidence type="ECO:0000256" key="22">
    <source>
        <dbReference type="SAM" id="SignalP"/>
    </source>
</evidence>
<evidence type="ECO:0000256" key="10">
    <source>
        <dbReference type="ARBA" id="ARBA00022729"/>
    </source>
</evidence>
<evidence type="ECO:0000256" key="18">
    <source>
        <dbReference type="ARBA" id="ARBA00023228"/>
    </source>
</evidence>
<evidence type="ECO:0000256" key="4">
    <source>
        <dbReference type="ARBA" id="ARBA00004613"/>
    </source>
</evidence>
<dbReference type="PANTHER" id="PTHR12053">
    <property type="entry name" value="PROTEASE FAMILY M28 PLASMA GLUTAMATE CARBOXYPEPTIDASE-RELATED"/>
    <property type="match status" value="1"/>
</dbReference>
<reference evidence="24" key="1">
    <citation type="submission" date="2021-11" db="EMBL/GenBank/DDBJ databases">
        <title>The complete genome of Massilia sp sp. G4R7.</title>
        <authorList>
            <person name="Liu L."/>
            <person name="Yue J."/>
            <person name="Yuan J."/>
            <person name="Yang F."/>
            <person name="Li L."/>
        </authorList>
    </citation>
    <scope>NUCLEOTIDE SEQUENCE</scope>
    <source>
        <strain evidence="24">G4R7</strain>
    </source>
</reference>
<evidence type="ECO:0000256" key="1">
    <source>
        <dbReference type="ARBA" id="ARBA00004240"/>
    </source>
</evidence>
<evidence type="ECO:0000256" key="12">
    <source>
        <dbReference type="ARBA" id="ARBA00022824"/>
    </source>
</evidence>
<dbReference type="SUPFAM" id="SSF53187">
    <property type="entry name" value="Zn-dependent exopeptidases"/>
    <property type="match status" value="1"/>
</dbReference>
<keyword evidence="9" id="KW-0479">Metal-binding</keyword>